<accession>A0A0J8B9M0</accession>
<evidence type="ECO:0000313" key="2">
    <source>
        <dbReference type="EMBL" id="KMS96537.1"/>
    </source>
</evidence>
<keyword evidence="1" id="KW-1133">Transmembrane helix</keyword>
<keyword evidence="1" id="KW-0472">Membrane</keyword>
<organism evidence="2 3">
    <name type="scientific">Beta vulgaris subsp. vulgaris</name>
    <name type="common">Beet</name>
    <dbReference type="NCBI Taxonomy" id="3555"/>
    <lineage>
        <taxon>Eukaryota</taxon>
        <taxon>Viridiplantae</taxon>
        <taxon>Streptophyta</taxon>
        <taxon>Embryophyta</taxon>
        <taxon>Tracheophyta</taxon>
        <taxon>Spermatophyta</taxon>
        <taxon>Magnoliopsida</taxon>
        <taxon>eudicotyledons</taxon>
        <taxon>Gunneridae</taxon>
        <taxon>Pentapetalae</taxon>
        <taxon>Caryophyllales</taxon>
        <taxon>Chenopodiaceae</taxon>
        <taxon>Betoideae</taxon>
        <taxon>Beta</taxon>
    </lineage>
</organism>
<dbReference type="Gramene" id="KMS96537">
    <property type="protein sequence ID" value="KMS96537"/>
    <property type="gene ID" value="BVRB_8g202070"/>
</dbReference>
<feature type="transmembrane region" description="Helical" evidence="1">
    <location>
        <begin position="43"/>
        <end position="63"/>
    </location>
</feature>
<dbReference type="AlphaFoldDB" id="A0A0J8B9M0"/>
<evidence type="ECO:0000256" key="1">
    <source>
        <dbReference type="SAM" id="Phobius"/>
    </source>
</evidence>
<keyword evidence="1" id="KW-0812">Transmembrane</keyword>
<evidence type="ECO:0000313" key="3">
    <source>
        <dbReference type="Proteomes" id="UP000035740"/>
    </source>
</evidence>
<keyword evidence="3" id="KW-1185">Reference proteome</keyword>
<dbReference type="Proteomes" id="UP000035740">
    <property type="component" value="Unassembled WGS sequence"/>
</dbReference>
<gene>
    <name evidence="2" type="ORF">BVRB_8g202070</name>
</gene>
<reference evidence="2 3" key="1">
    <citation type="journal article" date="2014" name="Nature">
        <title>The genome of the recently domesticated crop plant sugar beet (Beta vulgaris).</title>
        <authorList>
            <person name="Dohm J.C."/>
            <person name="Minoche A.E."/>
            <person name="Holtgrawe D."/>
            <person name="Capella-Gutierrez S."/>
            <person name="Zakrzewski F."/>
            <person name="Tafer H."/>
            <person name="Rupp O."/>
            <person name="Sorensen T.R."/>
            <person name="Stracke R."/>
            <person name="Reinhardt R."/>
            <person name="Goesmann A."/>
            <person name="Kraft T."/>
            <person name="Schulz B."/>
            <person name="Stadler P.F."/>
            <person name="Schmidt T."/>
            <person name="Gabaldon T."/>
            <person name="Lehrach H."/>
            <person name="Weisshaar B."/>
            <person name="Himmelbauer H."/>
        </authorList>
    </citation>
    <scope>NUCLEOTIDE SEQUENCE [LARGE SCALE GENOMIC DNA]</scope>
    <source>
        <tissue evidence="2">Taproot</tissue>
    </source>
</reference>
<sequence>MKTQNPYLSPPSLPRRFPLLAIACASFLRKASVVHSSSPYRVLLFALLLLMCMRYCCAVDAAATR</sequence>
<proteinExistence type="predicted"/>
<dbReference type="EMBL" id="KQ090374">
    <property type="protein sequence ID" value="KMS96537.1"/>
    <property type="molecule type" value="Genomic_DNA"/>
</dbReference>
<protein>
    <submittedName>
        <fullName evidence="2">Uncharacterized protein</fullName>
    </submittedName>
</protein>
<name>A0A0J8B9M0_BETVV</name>